<evidence type="ECO:0000313" key="2">
    <source>
        <dbReference type="EMBL" id="ONN43077.1"/>
    </source>
</evidence>
<protein>
    <submittedName>
        <fullName evidence="2">Uncharacterized protein</fullName>
    </submittedName>
</protein>
<dbReference type="Proteomes" id="UP000189299">
    <property type="component" value="Unassembled WGS sequence"/>
</dbReference>
<dbReference type="EMBL" id="MSTR01000007">
    <property type="protein sequence ID" value="ONN43077.1"/>
    <property type="molecule type" value="Genomic_DNA"/>
</dbReference>
<gene>
    <name evidence="2" type="ORF">BTN92_08390</name>
</gene>
<keyword evidence="1" id="KW-1133">Transmembrane helix</keyword>
<sequence length="81" mass="9684">MHNFLVMTSYFFLLLMLITLVFLSYINTKIEVFKKTVIKRNILSFSTAEANEYIPILRKSNRFILFSLISCILSIFFYNRE</sequence>
<dbReference type="AlphaFoldDB" id="A0A1V2UI90"/>
<name>A0A1V2UI90_ENTMU</name>
<comment type="caution">
    <text evidence="2">The sequence shown here is derived from an EMBL/GenBank/DDBJ whole genome shotgun (WGS) entry which is preliminary data.</text>
</comment>
<keyword evidence="1" id="KW-0472">Membrane</keyword>
<organism evidence="2 3">
    <name type="scientific">Enterococcus mundtii</name>
    <dbReference type="NCBI Taxonomy" id="53346"/>
    <lineage>
        <taxon>Bacteria</taxon>
        <taxon>Bacillati</taxon>
        <taxon>Bacillota</taxon>
        <taxon>Bacilli</taxon>
        <taxon>Lactobacillales</taxon>
        <taxon>Enterococcaceae</taxon>
        <taxon>Enterococcus</taxon>
    </lineage>
</organism>
<proteinExistence type="predicted"/>
<keyword evidence="1" id="KW-0812">Transmembrane</keyword>
<evidence type="ECO:0000313" key="3">
    <source>
        <dbReference type="Proteomes" id="UP000189299"/>
    </source>
</evidence>
<feature type="transmembrane region" description="Helical" evidence="1">
    <location>
        <begin position="63"/>
        <end position="79"/>
    </location>
</feature>
<accession>A0A1V2UI90</accession>
<reference evidence="2 3" key="1">
    <citation type="submission" date="2016-12" db="EMBL/GenBank/DDBJ databases">
        <authorList>
            <person name="Song W.-J."/>
            <person name="Kurnit D.M."/>
        </authorList>
    </citation>
    <scope>NUCLEOTIDE SEQUENCE [LARGE SCALE GENOMIC DNA]</scope>
    <source>
        <strain evidence="2 3">CGB1038-1_S1</strain>
    </source>
</reference>
<feature type="transmembrane region" description="Helical" evidence="1">
    <location>
        <begin position="6"/>
        <end position="26"/>
    </location>
</feature>
<evidence type="ECO:0000256" key="1">
    <source>
        <dbReference type="SAM" id="Phobius"/>
    </source>
</evidence>